<comment type="caution">
    <text evidence="4">The sequence shown here is derived from an EMBL/GenBank/DDBJ whole genome shotgun (WGS) entry which is preliminary data.</text>
</comment>
<dbReference type="PROSITE" id="PS50885">
    <property type="entry name" value="HAMP"/>
    <property type="match status" value="1"/>
</dbReference>
<dbReference type="Gene3D" id="6.10.340.10">
    <property type="match status" value="1"/>
</dbReference>
<name>A0ABY0FCY8_9NEIS</name>
<evidence type="ECO:0000313" key="4">
    <source>
        <dbReference type="EMBL" id="RXZ44001.1"/>
    </source>
</evidence>
<keyword evidence="2" id="KW-0812">Transmembrane</keyword>
<keyword evidence="2" id="KW-0472">Membrane</keyword>
<feature type="domain" description="HAMP" evidence="3">
    <location>
        <begin position="206"/>
        <end position="258"/>
    </location>
</feature>
<dbReference type="SUPFAM" id="SSF158472">
    <property type="entry name" value="HAMP domain-like"/>
    <property type="match status" value="1"/>
</dbReference>
<protein>
    <submittedName>
        <fullName evidence="4">Methyl-accepting chemotaxis protein</fullName>
    </submittedName>
</protein>
<organism evidence="4 5">
    <name type="scientific">Crenobacter cavernae</name>
    <dbReference type="NCBI Taxonomy" id="2290923"/>
    <lineage>
        <taxon>Bacteria</taxon>
        <taxon>Pseudomonadati</taxon>
        <taxon>Pseudomonadota</taxon>
        <taxon>Betaproteobacteria</taxon>
        <taxon>Neisseriales</taxon>
        <taxon>Neisseriaceae</taxon>
        <taxon>Crenobacter</taxon>
    </lineage>
</organism>
<feature type="region of interest" description="Disordered" evidence="1">
    <location>
        <begin position="263"/>
        <end position="284"/>
    </location>
</feature>
<evidence type="ECO:0000256" key="1">
    <source>
        <dbReference type="SAM" id="MobiDB-lite"/>
    </source>
</evidence>
<evidence type="ECO:0000256" key="2">
    <source>
        <dbReference type="SAM" id="Phobius"/>
    </source>
</evidence>
<reference evidence="4 5" key="1">
    <citation type="submission" date="2018-10" db="EMBL/GenBank/DDBJ databases">
        <title>Draft genome of Fastidiocella sp. strain 375T, a bacterium isolated from a karstic cave dripping water.</title>
        <authorList>
            <person name="Coelho C."/>
            <person name="Verissimo A."/>
            <person name="Tiago I."/>
        </authorList>
    </citation>
    <scope>NUCLEOTIDE SEQUENCE [LARGE SCALE GENOMIC DNA]</scope>
    <source>
        <strain evidence="4 5">CAVE-375</strain>
    </source>
</reference>
<dbReference type="SMART" id="SM00304">
    <property type="entry name" value="HAMP"/>
    <property type="match status" value="1"/>
</dbReference>
<dbReference type="InterPro" id="IPR003660">
    <property type="entry name" value="HAMP_dom"/>
</dbReference>
<evidence type="ECO:0000259" key="3">
    <source>
        <dbReference type="PROSITE" id="PS50885"/>
    </source>
</evidence>
<dbReference type="EMBL" id="REGR01000005">
    <property type="protein sequence ID" value="RXZ44001.1"/>
    <property type="molecule type" value="Genomic_DNA"/>
</dbReference>
<dbReference type="Pfam" id="PF00672">
    <property type="entry name" value="HAMP"/>
    <property type="match status" value="1"/>
</dbReference>
<sequence length="284" mass="31299">MLRDPSPCPAMTLVKRLRLTAALTLACLIVVFGLTGWQLSALADRFSQYRERQHFSADLLALKAGALSLSRADPLLFETRSKLDRVNADVETLNLRVLAALQPKERAAFEGAVIKSWAGYRRQLESAIQIAETAPQDALIIPERAYQRYLAPLTDHLDQRLVEERRLLVAEEGAMRTMLGRLAAMVLGPLALASGLVLALQWELGQRLRRQIGAMQAAAERLARGDLTARLPDDGGDELADTARLLNDFLDILVDKLRSLRRSSGEPTTGLRAPASREVEAETA</sequence>
<keyword evidence="5" id="KW-1185">Reference proteome</keyword>
<keyword evidence="2" id="KW-1133">Transmembrane helix</keyword>
<dbReference type="Proteomes" id="UP000290682">
    <property type="component" value="Unassembled WGS sequence"/>
</dbReference>
<proteinExistence type="predicted"/>
<gene>
    <name evidence="4" type="ORF">EBB06_07480</name>
</gene>
<evidence type="ECO:0000313" key="5">
    <source>
        <dbReference type="Proteomes" id="UP000290682"/>
    </source>
</evidence>
<feature type="transmembrane region" description="Helical" evidence="2">
    <location>
        <begin position="20"/>
        <end position="43"/>
    </location>
</feature>
<accession>A0ABY0FCY8</accession>
<feature type="transmembrane region" description="Helical" evidence="2">
    <location>
        <begin position="182"/>
        <end position="202"/>
    </location>
</feature>
<feature type="compositionally biased region" description="Basic and acidic residues" evidence="1">
    <location>
        <begin position="275"/>
        <end position="284"/>
    </location>
</feature>
<dbReference type="CDD" id="cd06225">
    <property type="entry name" value="HAMP"/>
    <property type="match status" value="1"/>
</dbReference>